<keyword evidence="2" id="KW-1185">Reference proteome</keyword>
<sequence>MRNNSKRHWDDPTFDYYAPDLKKHHSFRWAGTQQPFEHPNVPQDLEEWCVIQTPQCAMSYDYMQEDARIEESSGNDSSPIEEVTDPAISTEFAATQVYIPHILFQEAAMQPTKLRESFETDSAPAKPIIIAEIECKSIEQATFYNGKKKKLNGNPILRPDIRPIHKLWVLNTRLKSAQGKHKHQCRGPYLITKIHSHIRAIMKNSTTDKHQLVLYLLLPYDAIKE</sequence>
<dbReference type="EMBL" id="VIEB01000317">
    <property type="protein sequence ID" value="TQD95382.1"/>
    <property type="molecule type" value="Genomic_DNA"/>
</dbReference>
<comment type="caution">
    <text evidence="1">The sequence shown here is derived from an EMBL/GenBank/DDBJ whole genome shotgun (WGS) entry which is preliminary data.</text>
</comment>
<gene>
    <name evidence="1" type="ORF">C1H46_019020</name>
</gene>
<protein>
    <submittedName>
        <fullName evidence="1">Uncharacterized protein</fullName>
    </submittedName>
</protein>
<name>A0A540MA09_MALBA</name>
<dbReference type="Proteomes" id="UP000315295">
    <property type="component" value="Unassembled WGS sequence"/>
</dbReference>
<dbReference type="AlphaFoldDB" id="A0A540MA09"/>
<reference evidence="1 2" key="1">
    <citation type="journal article" date="2019" name="G3 (Bethesda)">
        <title>Sequencing of a Wild Apple (Malus baccata) Genome Unravels the Differences Between Cultivated and Wild Apple Species Regarding Disease Resistance and Cold Tolerance.</title>
        <authorList>
            <person name="Chen X."/>
        </authorList>
    </citation>
    <scope>NUCLEOTIDE SEQUENCE [LARGE SCALE GENOMIC DNA]</scope>
    <source>
        <strain evidence="2">cv. Shandingzi</strain>
        <tissue evidence="1">Leaves</tissue>
    </source>
</reference>
<evidence type="ECO:0000313" key="1">
    <source>
        <dbReference type="EMBL" id="TQD95382.1"/>
    </source>
</evidence>
<proteinExistence type="predicted"/>
<evidence type="ECO:0000313" key="2">
    <source>
        <dbReference type="Proteomes" id="UP000315295"/>
    </source>
</evidence>
<organism evidence="1 2">
    <name type="scientific">Malus baccata</name>
    <name type="common">Siberian crab apple</name>
    <name type="synonym">Pyrus baccata</name>
    <dbReference type="NCBI Taxonomy" id="106549"/>
    <lineage>
        <taxon>Eukaryota</taxon>
        <taxon>Viridiplantae</taxon>
        <taxon>Streptophyta</taxon>
        <taxon>Embryophyta</taxon>
        <taxon>Tracheophyta</taxon>
        <taxon>Spermatophyta</taxon>
        <taxon>Magnoliopsida</taxon>
        <taxon>eudicotyledons</taxon>
        <taxon>Gunneridae</taxon>
        <taxon>Pentapetalae</taxon>
        <taxon>rosids</taxon>
        <taxon>fabids</taxon>
        <taxon>Rosales</taxon>
        <taxon>Rosaceae</taxon>
        <taxon>Amygdaloideae</taxon>
        <taxon>Maleae</taxon>
        <taxon>Malus</taxon>
    </lineage>
</organism>
<accession>A0A540MA09</accession>